<sequence length="420" mass="47013">MCRNVVIEQFKQAVERNDPDAVRRLLHSQPLLAERINEPWFVFDTPAIVIAANRGNRELVDVLLEYGADINVKSSWWAGGFGVLHHEHHDLSRYLIERGAHVDPHAAAALGMLELLRKMVEQDADIVNQRGPDGQVPLHYAVSPEIIDFLLDHGAVMDMRDIDHSSTPAQYAVNIPDKCRHLIHRGAQTDIFMACKLGDVELVHNILKKDPDALQFQVGKGDFTSVGGHIYEYVIGANVKPIFLAQHLGHEAITELMLSYSSVEQKFLLACIRADTETVRNILKEHPDIVQFLQPEDQSVIIDAARDHNADAVRLMLDVGFHVDARRNERSMTALHRAAERGDYEIVRLLIKHGASLEIRNEFGGTPMNSCIWGSLHTQDPQGDYAAVAEILIEAGVKLPDQAMGSEPVRNVLIRHGVRE</sequence>
<organism evidence="4 5">
    <name type="scientific">Paenibacillus thalictri</name>
    <dbReference type="NCBI Taxonomy" id="2527873"/>
    <lineage>
        <taxon>Bacteria</taxon>
        <taxon>Bacillati</taxon>
        <taxon>Bacillota</taxon>
        <taxon>Bacilli</taxon>
        <taxon>Bacillales</taxon>
        <taxon>Paenibacillaceae</taxon>
        <taxon>Paenibacillus</taxon>
    </lineage>
</organism>
<evidence type="ECO:0000256" key="3">
    <source>
        <dbReference type="PROSITE-ProRule" id="PRU00023"/>
    </source>
</evidence>
<dbReference type="OrthoDB" id="384737at2"/>
<dbReference type="PANTHER" id="PTHR24198">
    <property type="entry name" value="ANKYRIN REPEAT AND PROTEIN KINASE DOMAIN-CONTAINING PROTEIN"/>
    <property type="match status" value="1"/>
</dbReference>
<dbReference type="PROSITE" id="PS50297">
    <property type="entry name" value="ANK_REP_REGION"/>
    <property type="match status" value="2"/>
</dbReference>
<dbReference type="EMBL" id="SIRE01000007">
    <property type="protein sequence ID" value="TBL79498.1"/>
    <property type="molecule type" value="Genomic_DNA"/>
</dbReference>
<accession>A0A4Q9DV72</accession>
<protein>
    <submittedName>
        <fullName evidence="4">Ankyrin repeat domain-containing protein</fullName>
    </submittedName>
</protein>
<evidence type="ECO:0000256" key="2">
    <source>
        <dbReference type="ARBA" id="ARBA00023043"/>
    </source>
</evidence>
<evidence type="ECO:0000256" key="1">
    <source>
        <dbReference type="ARBA" id="ARBA00022737"/>
    </source>
</evidence>
<keyword evidence="1" id="KW-0677">Repeat</keyword>
<gene>
    <name evidence="4" type="ORF">EYB31_11355</name>
</gene>
<keyword evidence="2 3" id="KW-0040">ANK repeat</keyword>
<evidence type="ECO:0000313" key="5">
    <source>
        <dbReference type="Proteomes" id="UP000293142"/>
    </source>
</evidence>
<evidence type="ECO:0000313" key="4">
    <source>
        <dbReference type="EMBL" id="TBL79498.1"/>
    </source>
</evidence>
<dbReference type="InterPro" id="IPR002110">
    <property type="entry name" value="Ankyrin_rpt"/>
</dbReference>
<reference evidence="4 5" key="1">
    <citation type="submission" date="2019-02" db="EMBL/GenBank/DDBJ databases">
        <title>Paenibacillus sp. nov., isolated from surface-sterilized tissue of Thalictrum simplex L.</title>
        <authorList>
            <person name="Tuo L."/>
        </authorList>
    </citation>
    <scope>NUCLEOTIDE SEQUENCE [LARGE SCALE GENOMIC DNA]</scope>
    <source>
        <strain evidence="4 5">N2SHLJ1</strain>
    </source>
</reference>
<feature type="repeat" description="ANK" evidence="3">
    <location>
        <begin position="330"/>
        <end position="362"/>
    </location>
</feature>
<dbReference type="SUPFAM" id="SSF48403">
    <property type="entry name" value="Ankyrin repeat"/>
    <property type="match status" value="1"/>
</dbReference>
<dbReference type="Proteomes" id="UP000293142">
    <property type="component" value="Unassembled WGS sequence"/>
</dbReference>
<keyword evidence="5" id="KW-1185">Reference proteome</keyword>
<dbReference type="SMART" id="SM00248">
    <property type="entry name" value="ANK"/>
    <property type="match status" value="6"/>
</dbReference>
<proteinExistence type="predicted"/>
<dbReference type="Gene3D" id="1.25.40.20">
    <property type="entry name" value="Ankyrin repeat-containing domain"/>
    <property type="match status" value="3"/>
</dbReference>
<dbReference type="Pfam" id="PF00023">
    <property type="entry name" value="Ank"/>
    <property type="match status" value="1"/>
</dbReference>
<dbReference type="PANTHER" id="PTHR24198:SF165">
    <property type="entry name" value="ANKYRIN REPEAT-CONTAINING PROTEIN-RELATED"/>
    <property type="match status" value="1"/>
</dbReference>
<dbReference type="InterPro" id="IPR036770">
    <property type="entry name" value="Ankyrin_rpt-contain_sf"/>
</dbReference>
<feature type="repeat" description="ANK" evidence="3">
    <location>
        <begin position="43"/>
        <end position="75"/>
    </location>
</feature>
<dbReference type="AlphaFoldDB" id="A0A4Q9DV72"/>
<dbReference type="PROSITE" id="PS50088">
    <property type="entry name" value="ANK_REPEAT"/>
    <property type="match status" value="2"/>
</dbReference>
<dbReference type="Pfam" id="PF12796">
    <property type="entry name" value="Ank_2"/>
    <property type="match status" value="2"/>
</dbReference>
<name>A0A4Q9DV72_9BACL</name>
<comment type="caution">
    <text evidence="4">The sequence shown here is derived from an EMBL/GenBank/DDBJ whole genome shotgun (WGS) entry which is preliminary data.</text>
</comment>